<evidence type="ECO:0000256" key="9">
    <source>
        <dbReference type="ARBA" id="ARBA00023136"/>
    </source>
</evidence>
<keyword evidence="6 11" id="KW-0812">Transmembrane</keyword>
<evidence type="ECO:0000256" key="3">
    <source>
        <dbReference type="ARBA" id="ARBA00008295"/>
    </source>
</evidence>
<dbReference type="PANTHER" id="PTHR12002">
    <property type="entry name" value="CLAUDIN"/>
    <property type="match status" value="1"/>
</dbReference>
<dbReference type="Proteomes" id="UP001591681">
    <property type="component" value="Unassembled WGS sequence"/>
</dbReference>
<dbReference type="Pfam" id="PF13903">
    <property type="entry name" value="Claudin_2"/>
    <property type="match status" value="1"/>
</dbReference>
<dbReference type="EMBL" id="JBHFQA010000012">
    <property type="protein sequence ID" value="KAL2089502.1"/>
    <property type="molecule type" value="Genomic_DNA"/>
</dbReference>
<protein>
    <recommendedName>
        <fullName evidence="14">Claudin-34</fullName>
    </recommendedName>
</protein>
<dbReference type="AlphaFoldDB" id="A0ABD1JRK4"/>
<feature type="transmembrane region" description="Helical" evidence="11">
    <location>
        <begin position="85"/>
        <end position="110"/>
    </location>
</feature>
<dbReference type="Gene3D" id="1.20.140.150">
    <property type="match status" value="1"/>
</dbReference>
<gene>
    <name evidence="12" type="ORF">ACEWY4_014190</name>
</gene>
<feature type="region of interest" description="Disordered" evidence="10">
    <location>
        <begin position="210"/>
        <end position="258"/>
    </location>
</feature>
<sequence>MAYLAHTAHYQFLGLVMGILGWILTFCSVGINEWRLWYVSDDSVITSGVAWVGVFRACFYSHVISNMAERCRFMAITDSFLPTDIIVTQILIMTAVVMGLFSNVTAGYAMRKVYFGLGKRRSINMAFWSAGTLYMLTATCSYVSLFWNVAAVLNNQTITFPPEYDFPPAPMSQGVGSGVGVGIGAASMIALSGLLFLTYRYPKMAVERKAQASDEPSTHLADSKPRVSVGLRSISEDREESNAKAGEDNPAFELQESP</sequence>
<evidence type="ECO:0000256" key="2">
    <source>
        <dbReference type="ARBA" id="ARBA00004651"/>
    </source>
</evidence>
<evidence type="ECO:0000256" key="8">
    <source>
        <dbReference type="ARBA" id="ARBA00022989"/>
    </source>
</evidence>
<keyword evidence="9 11" id="KW-0472">Membrane</keyword>
<keyword evidence="4" id="KW-0796">Tight junction</keyword>
<keyword evidence="5" id="KW-1003">Cell membrane</keyword>
<keyword evidence="7" id="KW-0965">Cell junction</keyword>
<evidence type="ECO:0000256" key="1">
    <source>
        <dbReference type="ARBA" id="ARBA00004435"/>
    </source>
</evidence>
<proteinExistence type="inferred from homology"/>
<dbReference type="GO" id="GO:0005886">
    <property type="term" value="C:plasma membrane"/>
    <property type="evidence" value="ECO:0007669"/>
    <property type="project" value="UniProtKB-SubCell"/>
</dbReference>
<dbReference type="GO" id="GO:0005923">
    <property type="term" value="C:bicellular tight junction"/>
    <property type="evidence" value="ECO:0007669"/>
    <property type="project" value="UniProtKB-SubCell"/>
</dbReference>
<organism evidence="12 13">
    <name type="scientific">Coilia grayii</name>
    <name type="common">Gray's grenadier anchovy</name>
    <dbReference type="NCBI Taxonomy" id="363190"/>
    <lineage>
        <taxon>Eukaryota</taxon>
        <taxon>Metazoa</taxon>
        <taxon>Chordata</taxon>
        <taxon>Craniata</taxon>
        <taxon>Vertebrata</taxon>
        <taxon>Euteleostomi</taxon>
        <taxon>Actinopterygii</taxon>
        <taxon>Neopterygii</taxon>
        <taxon>Teleostei</taxon>
        <taxon>Clupei</taxon>
        <taxon>Clupeiformes</taxon>
        <taxon>Clupeoidei</taxon>
        <taxon>Engraulidae</taxon>
        <taxon>Coilinae</taxon>
        <taxon>Coilia</taxon>
    </lineage>
</organism>
<feature type="compositionally biased region" description="Basic and acidic residues" evidence="10">
    <location>
        <begin position="234"/>
        <end position="247"/>
    </location>
</feature>
<evidence type="ECO:0000313" key="13">
    <source>
        <dbReference type="Proteomes" id="UP001591681"/>
    </source>
</evidence>
<evidence type="ECO:0000313" key="12">
    <source>
        <dbReference type="EMBL" id="KAL2089502.1"/>
    </source>
</evidence>
<comment type="subcellular location">
    <subcellularLocation>
        <location evidence="1">Cell junction</location>
        <location evidence="1">Tight junction</location>
    </subcellularLocation>
    <subcellularLocation>
        <location evidence="2">Cell membrane</location>
        <topology evidence="2">Multi-pass membrane protein</topology>
    </subcellularLocation>
</comment>
<feature type="transmembrane region" description="Helical" evidence="11">
    <location>
        <begin position="131"/>
        <end position="154"/>
    </location>
</feature>
<evidence type="ECO:0000256" key="4">
    <source>
        <dbReference type="ARBA" id="ARBA00022427"/>
    </source>
</evidence>
<evidence type="ECO:0000256" key="11">
    <source>
        <dbReference type="SAM" id="Phobius"/>
    </source>
</evidence>
<accession>A0ABD1JRK4</accession>
<dbReference type="InterPro" id="IPR006187">
    <property type="entry name" value="Claudin"/>
</dbReference>
<evidence type="ECO:0008006" key="14">
    <source>
        <dbReference type="Google" id="ProtNLM"/>
    </source>
</evidence>
<comment type="caution">
    <text evidence="12">The sequence shown here is derived from an EMBL/GenBank/DDBJ whole genome shotgun (WGS) entry which is preliminary data.</text>
</comment>
<keyword evidence="8 11" id="KW-1133">Transmembrane helix</keyword>
<feature type="transmembrane region" description="Helical" evidence="11">
    <location>
        <begin position="174"/>
        <end position="199"/>
    </location>
</feature>
<comment type="similarity">
    <text evidence="3">Belongs to the claudin family.</text>
</comment>
<keyword evidence="13" id="KW-1185">Reference proteome</keyword>
<evidence type="ECO:0000256" key="10">
    <source>
        <dbReference type="SAM" id="MobiDB-lite"/>
    </source>
</evidence>
<name>A0ABD1JRK4_9TELE</name>
<feature type="transmembrane region" description="Helical" evidence="11">
    <location>
        <begin position="12"/>
        <end position="32"/>
    </location>
</feature>
<dbReference type="InterPro" id="IPR004031">
    <property type="entry name" value="PMP22/EMP/MP20/Claudin"/>
</dbReference>
<evidence type="ECO:0000256" key="6">
    <source>
        <dbReference type="ARBA" id="ARBA00022692"/>
    </source>
</evidence>
<reference evidence="12 13" key="1">
    <citation type="submission" date="2024-09" db="EMBL/GenBank/DDBJ databases">
        <title>A chromosome-level genome assembly of Gray's grenadier anchovy, Coilia grayii.</title>
        <authorList>
            <person name="Fu Z."/>
        </authorList>
    </citation>
    <scope>NUCLEOTIDE SEQUENCE [LARGE SCALE GENOMIC DNA]</scope>
    <source>
        <strain evidence="12">G4</strain>
        <tissue evidence="12">Muscle</tissue>
    </source>
</reference>
<evidence type="ECO:0000256" key="7">
    <source>
        <dbReference type="ARBA" id="ARBA00022949"/>
    </source>
</evidence>
<evidence type="ECO:0000256" key="5">
    <source>
        <dbReference type="ARBA" id="ARBA00022475"/>
    </source>
</evidence>